<dbReference type="Gene3D" id="1.10.3720.10">
    <property type="entry name" value="MetI-like"/>
    <property type="match status" value="1"/>
</dbReference>
<reference evidence="13 14" key="1">
    <citation type="submission" date="2019-07" db="EMBL/GenBank/DDBJ databases">
        <title>Georgenia wutianyii sp. nov. and Georgenia *** sp. nov. isolated from plateau pika (Ochotona curzoniae) in the Qinghai-Tibet plateau of China.</title>
        <authorList>
            <person name="Tian Z."/>
        </authorList>
    </citation>
    <scope>NUCLEOTIDE SEQUENCE [LARGE SCALE GENOMIC DNA]</scope>
    <source>
        <strain evidence="13 14">Z446</strain>
    </source>
</reference>
<evidence type="ECO:0000256" key="11">
    <source>
        <dbReference type="RuleBase" id="RU363032"/>
    </source>
</evidence>
<evidence type="ECO:0000256" key="5">
    <source>
        <dbReference type="ARBA" id="ARBA00022519"/>
    </source>
</evidence>
<dbReference type="PROSITE" id="PS50928">
    <property type="entry name" value="ABC_TM1"/>
    <property type="match status" value="1"/>
</dbReference>
<dbReference type="AlphaFoldDB" id="A0A552WR59"/>
<keyword evidence="3 11" id="KW-0813">Transport</keyword>
<dbReference type="Proteomes" id="UP000318693">
    <property type="component" value="Unassembled WGS sequence"/>
</dbReference>
<dbReference type="InterPro" id="IPR051789">
    <property type="entry name" value="Bact_Polyamine_Transport"/>
</dbReference>
<evidence type="ECO:0000259" key="12">
    <source>
        <dbReference type="PROSITE" id="PS50928"/>
    </source>
</evidence>
<organism evidence="13 14">
    <name type="scientific">Georgenia yuyongxinii</name>
    <dbReference type="NCBI Taxonomy" id="2589797"/>
    <lineage>
        <taxon>Bacteria</taxon>
        <taxon>Bacillati</taxon>
        <taxon>Actinomycetota</taxon>
        <taxon>Actinomycetes</taxon>
        <taxon>Micrococcales</taxon>
        <taxon>Bogoriellaceae</taxon>
        <taxon>Georgenia</taxon>
    </lineage>
</organism>
<keyword evidence="7 11" id="KW-1133">Transmembrane helix</keyword>
<feature type="transmembrane region" description="Helical" evidence="11">
    <location>
        <begin position="134"/>
        <end position="162"/>
    </location>
</feature>
<dbReference type="InterPro" id="IPR035906">
    <property type="entry name" value="MetI-like_sf"/>
</dbReference>
<dbReference type="SUPFAM" id="SSF161098">
    <property type="entry name" value="MetI-like"/>
    <property type="match status" value="1"/>
</dbReference>
<keyword evidence="4" id="KW-1003">Cell membrane</keyword>
<accession>A0A552WR59</accession>
<dbReference type="GO" id="GO:0055085">
    <property type="term" value="P:transmembrane transport"/>
    <property type="evidence" value="ECO:0007669"/>
    <property type="project" value="InterPro"/>
</dbReference>
<dbReference type="InterPro" id="IPR000515">
    <property type="entry name" value="MetI-like"/>
</dbReference>
<keyword evidence="14" id="KW-1185">Reference proteome</keyword>
<dbReference type="Pfam" id="PF00528">
    <property type="entry name" value="BPD_transp_1"/>
    <property type="match status" value="1"/>
</dbReference>
<comment type="function">
    <text evidence="9">Required for the activity of the bacterial periplasmic transport system of putrescine and spermidine.</text>
</comment>
<comment type="caution">
    <text evidence="13">The sequence shown here is derived from an EMBL/GenBank/DDBJ whole genome shotgun (WGS) entry which is preliminary data.</text>
</comment>
<dbReference type="EMBL" id="VJXR01000027">
    <property type="protein sequence ID" value="TRW45216.1"/>
    <property type="molecule type" value="Genomic_DNA"/>
</dbReference>
<evidence type="ECO:0000313" key="13">
    <source>
        <dbReference type="EMBL" id="TRW45216.1"/>
    </source>
</evidence>
<evidence type="ECO:0000256" key="8">
    <source>
        <dbReference type="ARBA" id="ARBA00023136"/>
    </source>
</evidence>
<feature type="transmembrane region" description="Helical" evidence="11">
    <location>
        <begin position="12"/>
        <end position="38"/>
    </location>
</feature>
<evidence type="ECO:0000256" key="1">
    <source>
        <dbReference type="ARBA" id="ARBA00004429"/>
    </source>
</evidence>
<dbReference type="CDD" id="cd06261">
    <property type="entry name" value="TM_PBP2"/>
    <property type="match status" value="1"/>
</dbReference>
<dbReference type="PANTHER" id="PTHR43848">
    <property type="entry name" value="PUTRESCINE TRANSPORT SYSTEM PERMEASE PROTEIN POTI"/>
    <property type="match status" value="1"/>
</dbReference>
<evidence type="ECO:0000256" key="2">
    <source>
        <dbReference type="ARBA" id="ARBA00007069"/>
    </source>
</evidence>
<keyword evidence="5" id="KW-0997">Cell inner membrane</keyword>
<dbReference type="GO" id="GO:0005886">
    <property type="term" value="C:plasma membrane"/>
    <property type="evidence" value="ECO:0007669"/>
    <property type="project" value="UniProtKB-SubCell"/>
</dbReference>
<evidence type="ECO:0000256" key="9">
    <source>
        <dbReference type="ARBA" id="ARBA00037216"/>
    </source>
</evidence>
<feature type="transmembrane region" description="Helical" evidence="11">
    <location>
        <begin position="70"/>
        <end position="93"/>
    </location>
</feature>
<evidence type="ECO:0000313" key="14">
    <source>
        <dbReference type="Proteomes" id="UP000318693"/>
    </source>
</evidence>
<keyword evidence="6 11" id="KW-0812">Transmembrane</keyword>
<dbReference type="PANTHER" id="PTHR43848:SF5">
    <property type="entry name" value="SPERMIDINE_PUTRESCINE TRANSPORT SYSTEM PERMEASE PROTEIN POTC"/>
    <property type="match status" value="1"/>
</dbReference>
<feature type="domain" description="ABC transmembrane type-1" evidence="12">
    <location>
        <begin position="68"/>
        <end position="263"/>
    </location>
</feature>
<comment type="subcellular location">
    <subcellularLocation>
        <location evidence="1">Cell inner membrane</location>
        <topology evidence="1">Multi-pass membrane protein</topology>
    </subcellularLocation>
    <subcellularLocation>
        <location evidence="11">Cell membrane</location>
        <topology evidence="11">Multi-pass membrane protein</topology>
    </subcellularLocation>
</comment>
<proteinExistence type="inferred from homology"/>
<comment type="similarity">
    <text evidence="2">Belongs to the binding-protein-dependent transport system permease family. CysTW subfamily.</text>
</comment>
<gene>
    <name evidence="13" type="ORF">FJ693_10510</name>
</gene>
<name>A0A552WR59_9MICO</name>
<sequence length="288" mass="30334">MARTARRPKNLDALLHVWGVLGLLFLFFPIVVIVVYSFNTGRTLAAWEGFGLSAFTSALSNPNILAAVRVSLVVSVAVAVLATVLGTLAGMALSRSRGRWRPGFLALLALVMVTPEIVSAISLLPWFVTLGIDLGIPIFSSGAVRLVIATSLFSTAVVTFIVRARMDGMGTSLEEAAADLYAPPWRRFVDVTLPMIRPAVISGALLSFTFSLDNTVVASFVSVAGATPWPVYVFSAVRQGLRPEVAAMSTVLLGVTLLALLLVVLVLRKDPATSGGGGAARLARTIAG</sequence>
<evidence type="ECO:0000256" key="3">
    <source>
        <dbReference type="ARBA" id="ARBA00022448"/>
    </source>
</evidence>
<feature type="transmembrane region" description="Helical" evidence="11">
    <location>
        <begin position="245"/>
        <end position="267"/>
    </location>
</feature>
<keyword evidence="8 11" id="KW-0472">Membrane</keyword>
<protein>
    <recommendedName>
        <fullName evidence="10">Spermidine/putrescine transport system permease protein PotC</fullName>
    </recommendedName>
</protein>
<evidence type="ECO:0000256" key="4">
    <source>
        <dbReference type="ARBA" id="ARBA00022475"/>
    </source>
</evidence>
<evidence type="ECO:0000256" key="6">
    <source>
        <dbReference type="ARBA" id="ARBA00022692"/>
    </source>
</evidence>
<evidence type="ECO:0000256" key="10">
    <source>
        <dbReference type="ARBA" id="ARBA00039580"/>
    </source>
</evidence>
<feature type="transmembrane region" description="Helical" evidence="11">
    <location>
        <begin position="204"/>
        <end position="225"/>
    </location>
</feature>
<dbReference type="RefSeq" id="WP_143418494.1">
    <property type="nucleotide sequence ID" value="NZ_VJXR01000027.1"/>
</dbReference>
<feature type="transmembrane region" description="Helical" evidence="11">
    <location>
        <begin position="105"/>
        <end position="128"/>
    </location>
</feature>
<evidence type="ECO:0000256" key="7">
    <source>
        <dbReference type="ARBA" id="ARBA00022989"/>
    </source>
</evidence>